<evidence type="ECO:0000313" key="2">
    <source>
        <dbReference type="Proteomes" id="UP000283210"/>
    </source>
</evidence>
<name>A0A3S2PD84_ORYJA</name>
<reference evidence="1 2" key="2">
    <citation type="submission" date="2019-01" db="EMBL/GenBank/DDBJ databases">
        <title>A chromosome length genome reference of the Java medaka (oryzias javanicus).</title>
        <authorList>
            <person name="Herpin A."/>
            <person name="Takehana Y."/>
            <person name="Naruse K."/>
            <person name="Ansai S."/>
            <person name="Kawaguchi M."/>
        </authorList>
    </citation>
    <scope>NUCLEOTIDE SEQUENCE [LARGE SCALE GENOMIC DNA]</scope>
    <source>
        <strain evidence="1">RS831</strain>
        <tissue evidence="1">Whole body</tissue>
    </source>
</reference>
<evidence type="ECO:0000313" key="1">
    <source>
        <dbReference type="EMBL" id="RVE58364.1"/>
    </source>
</evidence>
<dbReference type="Proteomes" id="UP000283210">
    <property type="component" value="Chromosome 21"/>
</dbReference>
<protein>
    <submittedName>
        <fullName evidence="1">Uncharacterized protein</fullName>
    </submittedName>
</protein>
<organism evidence="1 2">
    <name type="scientific">Oryzias javanicus</name>
    <name type="common">Javanese ricefish</name>
    <name type="synonym">Aplocheilus javanicus</name>
    <dbReference type="NCBI Taxonomy" id="123683"/>
    <lineage>
        <taxon>Eukaryota</taxon>
        <taxon>Metazoa</taxon>
        <taxon>Chordata</taxon>
        <taxon>Craniata</taxon>
        <taxon>Vertebrata</taxon>
        <taxon>Euteleostomi</taxon>
        <taxon>Actinopterygii</taxon>
        <taxon>Neopterygii</taxon>
        <taxon>Teleostei</taxon>
        <taxon>Neoteleostei</taxon>
        <taxon>Acanthomorphata</taxon>
        <taxon>Ovalentaria</taxon>
        <taxon>Atherinomorphae</taxon>
        <taxon>Beloniformes</taxon>
        <taxon>Adrianichthyidae</taxon>
        <taxon>Oryziinae</taxon>
        <taxon>Oryzias</taxon>
    </lineage>
</organism>
<reference evidence="1 2" key="1">
    <citation type="submission" date="2018-11" db="EMBL/GenBank/DDBJ databases">
        <authorList>
            <person name="Lopez-Roques C."/>
            <person name="Donnadieu C."/>
            <person name="Bouchez O."/>
            <person name="Klopp C."/>
            <person name="Cabau C."/>
            <person name="Zahm M."/>
        </authorList>
    </citation>
    <scope>NUCLEOTIDE SEQUENCE [LARGE SCALE GENOMIC DNA]</scope>
    <source>
        <strain evidence="1">RS831</strain>
        <tissue evidence="1">Whole body</tissue>
    </source>
</reference>
<dbReference type="AlphaFoldDB" id="A0A3S2PD84"/>
<gene>
    <name evidence="1" type="ORF">OJAV_G00208460</name>
</gene>
<sequence>MLKLQLRIDSQQKSRTGTEAAQRNVAVIGKGKAALKSGGLPESFGEARRTLVTVAAEIHQQRDRDE</sequence>
<dbReference type="EMBL" id="CM012457">
    <property type="protein sequence ID" value="RVE58364.1"/>
    <property type="molecule type" value="Genomic_DNA"/>
</dbReference>
<proteinExistence type="predicted"/>
<keyword evidence="2" id="KW-1185">Reference proteome</keyword>
<accession>A0A3S2PD84</accession>